<accession>A0AA39YFR4</accession>
<comment type="caution">
    <text evidence="7">The sequence shown here is derived from an EMBL/GenBank/DDBJ whole genome shotgun (WGS) entry which is preliminary data.</text>
</comment>
<dbReference type="InterPro" id="IPR051911">
    <property type="entry name" value="SDR_oxidoreductase"/>
</dbReference>
<dbReference type="EMBL" id="JAULSV010000002">
    <property type="protein sequence ID" value="KAK0651040.1"/>
    <property type="molecule type" value="Genomic_DNA"/>
</dbReference>
<evidence type="ECO:0000256" key="1">
    <source>
        <dbReference type="ARBA" id="ARBA00006484"/>
    </source>
</evidence>
<dbReference type="AlphaFoldDB" id="A0AA39YFR4"/>
<evidence type="ECO:0000256" key="3">
    <source>
        <dbReference type="ARBA" id="ARBA00023002"/>
    </source>
</evidence>
<protein>
    <recommendedName>
        <fullName evidence="6">Ketoreductase domain-containing protein</fullName>
    </recommendedName>
</protein>
<sequence length="307" mass="32618">MAPLVWLLTGCTSGSGLALANTLSSHGDLVIATGRSITARLPPPSHPNHPNENLTLLDLDVTAPPSAIRAVIEHALSLHGRIDVLVNNAGVSRMAPLEEMEEGMLRGVFEVNLFGAIKVTQAVLPSMRARKQGTVVFVGAGMGWVGLPGLGAYTMTKAALSLFAESLQKEITPFGLRSVVFELGGFDSDLMVPREGQPFAQAPEADEYVELFGKVYGGGGIPPSPGDVNKLPQAIIDVVKGEGLAAGRPFPVRVVLGPDALDLVRQKCSEQLQLLDAWEDVSLSVMYEGRRGPSKWLMDGTSMLNKS</sequence>
<dbReference type="SMART" id="SM00822">
    <property type="entry name" value="PKS_KR"/>
    <property type="match status" value="1"/>
</dbReference>
<keyword evidence="2" id="KW-0521">NADP</keyword>
<evidence type="ECO:0000256" key="4">
    <source>
        <dbReference type="RuleBase" id="RU000363"/>
    </source>
</evidence>
<dbReference type="InterPro" id="IPR002347">
    <property type="entry name" value="SDR_fam"/>
</dbReference>
<dbReference type="InterPro" id="IPR020904">
    <property type="entry name" value="Sc_DH/Rdtase_CS"/>
</dbReference>
<feature type="domain" description="Ketoreductase" evidence="6">
    <location>
        <begin position="4"/>
        <end position="189"/>
    </location>
</feature>
<feature type="chain" id="PRO_5041470216" description="Ketoreductase domain-containing protein" evidence="5">
    <location>
        <begin position="19"/>
        <end position="307"/>
    </location>
</feature>
<evidence type="ECO:0000256" key="5">
    <source>
        <dbReference type="SAM" id="SignalP"/>
    </source>
</evidence>
<name>A0AA39YFR4_9PEZI</name>
<organism evidence="7 8">
    <name type="scientific">Cercophora newfieldiana</name>
    <dbReference type="NCBI Taxonomy" id="92897"/>
    <lineage>
        <taxon>Eukaryota</taxon>
        <taxon>Fungi</taxon>
        <taxon>Dikarya</taxon>
        <taxon>Ascomycota</taxon>
        <taxon>Pezizomycotina</taxon>
        <taxon>Sordariomycetes</taxon>
        <taxon>Sordariomycetidae</taxon>
        <taxon>Sordariales</taxon>
        <taxon>Lasiosphaeriaceae</taxon>
        <taxon>Cercophora</taxon>
    </lineage>
</organism>
<feature type="signal peptide" evidence="5">
    <location>
        <begin position="1"/>
        <end position="18"/>
    </location>
</feature>
<evidence type="ECO:0000259" key="6">
    <source>
        <dbReference type="SMART" id="SM00822"/>
    </source>
</evidence>
<dbReference type="SUPFAM" id="SSF51735">
    <property type="entry name" value="NAD(P)-binding Rossmann-fold domains"/>
    <property type="match status" value="1"/>
</dbReference>
<comment type="similarity">
    <text evidence="1 4">Belongs to the short-chain dehydrogenases/reductases (SDR) family.</text>
</comment>
<dbReference type="PRINTS" id="PR00080">
    <property type="entry name" value="SDRFAMILY"/>
</dbReference>
<dbReference type="PANTHER" id="PTHR43976">
    <property type="entry name" value="SHORT CHAIN DEHYDROGENASE"/>
    <property type="match status" value="1"/>
</dbReference>
<evidence type="ECO:0000313" key="8">
    <source>
        <dbReference type="Proteomes" id="UP001174936"/>
    </source>
</evidence>
<dbReference type="InterPro" id="IPR057326">
    <property type="entry name" value="KR_dom"/>
</dbReference>
<reference evidence="7" key="1">
    <citation type="submission" date="2023-06" db="EMBL/GenBank/DDBJ databases">
        <title>Genome-scale phylogeny and comparative genomics of the fungal order Sordariales.</title>
        <authorList>
            <consortium name="Lawrence Berkeley National Laboratory"/>
            <person name="Hensen N."/>
            <person name="Bonometti L."/>
            <person name="Westerberg I."/>
            <person name="Brannstrom I.O."/>
            <person name="Guillou S."/>
            <person name="Cros-Aarteil S."/>
            <person name="Calhoun S."/>
            <person name="Haridas S."/>
            <person name="Kuo A."/>
            <person name="Mondo S."/>
            <person name="Pangilinan J."/>
            <person name="Riley R."/>
            <person name="Labutti K."/>
            <person name="Andreopoulos B."/>
            <person name="Lipzen A."/>
            <person name="Chen C."/>
            <person name="Yanf M."/>
            <person name="Daum C."/>
            <person name="Ng V."/>
            <person name="Clum A."/>
            <person name="Steindorff A."/>
            <person name="Ohm R."/>
            <person name="Martin F."/>
            <person name="Silar P."/>
            <person name="Natvig D."/>
            <person name="Lalanne C."/>
            <person name="Gautier V."/>
            <person name="Ament-Velasquez S.L."/>
            <person name="Kruys A."/>
            <person name="Hutchinson M.I."/>
            <person name="Powell A.J."/>
            <person name="Barry K."/>
            <person name="Miller A.N."/>
            <person name="Grigoriev I.V."/>
            <person name="Debuchy R."/>
            <person name="Gladieux P."/>
            <person name="Thoren M.H."/>
            <person name="Johannesson H."/>
        </authorList>
    </citation>
    <scope>NUCLEOTIDE SEQUENCE</scope>
    <source>
        <strain evidence="7">SMH2532-1</strain>
    </source>
</reference>
<proteinExistence type="inferred from homology"/>
<keyword evidence="3" id="KW-0560">Oxidoreductase</keyword>
<dbReference type="PROSITE" id="PS00061">
    <property type="entry name" value="ADH_SHORT"/>
    <property type="match status" value="1"/>
</dbReference>
<dbReference type="PANTHER" id="PTHR43976:SF16">
    <property type="entry name" value="SHORT-CHAIN DEHYDROGENASE_REDUCTASE FAMILY PROTEIN"/>
    <property type="match status" value="1"/>
</dbReference>
<dbReference type="Gene3D" id="3.40.50.720">
    <property type="entry name" value="NAD(P)-binding Rossmann-like Domain"/>
    <property type="match status" value="1"/>
</dbReference>
<dbReference type="Pfam" id="PF00106">
    <property type="entry name" value="adh_short"/>
    <property type="match status" value="1"/>
</dbReference>
<dbReference type="GO" id="GO:0016491">
    <property type="term" value="F:oxidoreductase activity"/>
    <property type="evidence" value="ECO:0007669"/>
    <property type="project" value="UniProtKB-KW"/>
</dbReference>
<dbReference type="InterPro" id="IPR036291">
    <property type="entry name" value="NAD(P)-bd_dom_sf"/>
</dbReference>
<gene>
    <name evidence="7" type="ORF">B0T16DRAFT_367043</name>
</gene>
<dbReference type="Proteomes" id="UP001174936">
    <property type="component" value="Unassembled WGS sequence"/>
</dbReference>
<keyword evidence="5" id="KW-0732">Signal</keyword>
<evidence type="ECO:0000313" key="7">
    <source>
        <dbReference type="EMBL" id="KAK0651040.1"/>
    </source>
</evidence>
<evidence type="ECO:0000256" key="2">
    <source>
        <dbReference type="ARBA" id="ARBA00022857"/>
    </source>
</evidence>
<dbReference type="PRINTS" id="PR00081">
    <property type="entry name" value="GDHRDH"/>
</dbReference>
<keyword evidence="8" id="KW-1185">Reference proteome</keyword>